<dbReference type="EMBL" id="BTGD01000006">
    <property type="protein sequence ID" value="GMM55752.1"/>
    <property type="molecule type" value="Genomic_DNA"/>
</dbReference>
<dbReference type="Gene3D" id="3.40.250.10">
    <property type="entry name" value="Rhodanese-like domain"/>
    <property type="match status" value="1"/>
</dbReference>
<dbReference type="GO" id="GO:0005737">
    <property type="term" value="C:cytoplasm"/>
    <property type="evidence" value="ECO:0007669"/>
    <property type="project" value="TreeGrafter"/>
</dbReference>
<evidence type="ECO:0000313" key="2">
    <source>
        <dbReference type="EMBL" id="GMM55752.1"/>
    </source>
</evidence>
<dbReference type="Pfam" id="PF00581">
    <property type="entry name" value="Rhodanese"/>
    <property type="match status" value="1"/>
</dbReference>
<dbReference type="SUPFAM" id="SSF52821">
    <property type="entry name" value="Rhodanese/Cell cycle control phosphatase"/>
    <property type="match status" value="1"/>
</dbReference>
<dbReference type="SMART" id="SM00450">
    <property type="entry name" value="RHOD"/>
    <property type="match status" value="1"/>
</dbReference>
<comment type="caution">
    <text evidence="2">The sequence shown here is derived from an EMBL/GenBank/DDBJ whole genome shotgun (WGS) entry which is preliminary data.</text>
</comment>
<sequence>MSYTVADIQYVDRTLLKQWIHQGGRDSLGRRVQVVDVRGHDHIGGHIIGSVNMPSHSFGERMGELEQRLDADGVDVVVFHCAQSQQRGPAAALKFMRHCDGRFDVKVLSGGFDEWQSHYGKDPALTEGYVPDLWE</sequence>
<dbReference type="AlphaFoldDB" id="A0AAV5RXB0"/>
<dbReference type="PROSITE" id="PS50206">
    <property type="entry name" value="RHODANESE_3"/>
    <property type="match status" value="1"/>
</dbReference>
<name>A0AAV5RXB0_MAUHU</name>
<dbReference type="InterPro" id="IPR036873">
    <property type="entry name" value="Rhodanese-like_dom_sf"/>
</dbReference>
<dbReference type="GO" id="GO:0005634">
    <property type="term" value="C:nucleus"/>
    <property type="evidence" value="ECO:0007669"/>
    <property type="project" value="TreeGrafter"/>
</dbReference>
<dbReference type="Proteomes" id="UP001377567">
    <property type="component" value="Unassembled WGS sequence"/>
</dbReference>
<gene>
    <name evidence="2" type="ORF">DAKH74_023680</name>
</gene>
<feature type="domain" description="Rhodanese" evidence="1">
    <location>
        <begin position="28"/>
        <end position="124"/>
    </location>
</feature>
<organism evidence="2 3">
    <name type="scientific">Maudiozyma humilis</name>
    <name type="common">Sour dough yeast</name>
    <name type="synonym">Kazachstania humilis</name>
    <dbReference type="NCBI Taxonomy" id="51915"/>
    <lineage>
        <taxon>Eukaryota</taxon>
        <taxon>Fungi</taxon>
        <taxon>Dikarya</taxon>
        <taxon>Ascomycota</taxon>
        <taxon>Saccharomycotina</taxon>
        <taxon>Saccharomycetes</taxon>
        <taxon>Saccharomycetales</taxon>
        <taxon>Saccharomycetaceae</taxon>
        <taxon>Maudiozyma</taxon>
    </lineage>
</organism>
<dbReference type="InterPro" id="IPR001763">
    <property type="entry name" value="Rhodanese-like_dom"/>
</dbReference>
<evidence type="ECO:0000259" key="1">
    <source>
        <dbReference type="PROSITE" id="PS50206"/>
    </source>
</evidence>
<reference evidence="2 3" key="1">
    <citation type="journal article" date="2023" name="Elife">
        <title>Identification of key yeast species and microbe-microbe interactions impacting larval growth of Drosophila in the wild.</title>
        <authorList>
            <person name="Mure A."/>
            <person name="Sugiura Y."/>
            <person name="Maeda R."/>
            <person name="Honda K."/>
            <person name="Sakurai N."/>
            <person name="Takahashi Y."/>
            <person name="Watada M."/>
            <person name="Katoh T."/>
            <person name="Gotoh A."/>
            <person name="Gotoh Y."/>
            <person name="Taniguchi I."/>
            <person name="Nakamura K."/>
            <person name="Hayashi T."/>
            <person name="Katayama T."/>
            <person name="Uemura T."/>
            <person name="Hattori Y."/>
        </authorList>
    </citation>
    <scope>NUCLEOTIDE SEQUENCE [LARGE SCALE GENOMIC DNA]</scope>
    <source>
        <strain evidence="2 3">KH-74</strain>
    </source>
</reference>
<protein>
    <submittedName>
        <fullName evidence="2">Phosphatase</fullName>
    </submittedName>
</protein>
<dbReference type="PANTHER" id="PTHR10828">
    <property type="entry name" value="M-PHASE INDUCER PHOSPHATASE DUAL SPECIFICITY PHOSPHATASE CDC25"/>
    <property type="match status" value="1"/>
</dbReference>
<accession>A0AAV5RXB0</accession>
<proteinExistence type="predicted"/>
<evidence type="ECO:0000313" key="3">
    <source>
        <dbReference type="Proteomes" id="UP001377567"/>
    </source>
</evidence>
<keyword evidence="3" id="KW-1185">Reference proteome</keyword>
<dbReference type="GO" id="GO:0004725">
    <property type="term" value="F:protein tyrosine phosphatase activity"/>
    <property type="evidence" value="ECO:0007669"/>
    <property type="project" value="TreeGrafter"/>
</dbReference>
<dbReference type="PANTHER" id="PTHR10828:SF38">
    <property type="entry name" value="ARSENICAL-RESISTANCE PROTEIN 2-RELATED"/>
    <property type="match status" value="1"/>
</dbReference>